<reference evidence="7 8" key="1">
    <citation type="submission" date="2013-08" db="EMBL/GenBank/DDBJ databases">
        <title>draft genome of Halomonas huanghegensis, strain BJGMM-B45T.</title>
        <authorList>
            <person name="Miao C."/>
            <person name="Wan Y."/>
            <person name="Jin W."/>
        </authorList>
    </citation>
    <scope>NUCLEOTIDE SEQUENCE [LARGE SCALE GENOMIC DNA]</scope>
    <source>
        <strain evidence="7 8">BJGMM-B45</strain>
    </source>
</reference>
<feature type="domain" description="Carbohydrate kinase FGGY N-terminal" evidence="5">
    <location>
        <begin position="5"/>
        <end position="250"/>
    </location>
</feature>
<accession>W1N9I6</accession>
<dbReference type="InterPro" id="IPR000577">
    <property type="entry name" value="Carb_kinase_FGGY"/>
</dbReference>
<dbReference type="CDD" id="cd07804">
    <property type="entry name" value="ASKHA_NBD_FGGY_RrXK-like"/>
    <property type="match status" value="1"/>
</dbReference>
<dbReference type="Gene3D" id="3.30.420.40">
    <property type="match status" value="2"/>
</dbReference>
<evidence type="ECO:0000256" key="3">
    <source>
        <dbReference type="ARBA" id="ARBA00022777"/>
    </source>
</evidence>
<dbReference type="AlphaFoldDB" id="W1N9I6"/>
<protein>
    <recommendedName>
        <fullName evidence="9">Actin</fullName>
    </recommendedName>
</protein>
<dbReference type="InterPro" id="IPR018483">
    <property type="entry name" value="Carb_kinase_FGGY_CS"/>
</dbReference>
<sequence length="515" mass="56061">MPPTVIGIDIGTQSTKALVLDAQGRIIASHQQGYRVDTPQPRWAEQWPEVWWRAMVDCIEGCLADPEVDASSVQALCISSLYGGSGIAVDADMQPLHPCLIWMDRRAESQVRWVQQHVDLAWLEAITGNGVDSYYGFTKMMWLKQERPDLWADTRYLLPPNSYLAWRLTGEVAVDHSSAGNIGGVYDLRQRCWSSETAAALGLDFDKLPPRLVDSGDAVGGLSEAMARQLGLAANIPIIAGGVDAAMATLAGGATAPGHHVAMIGTSMCWGMINQQPTAGSGLISFPHVLNGQRDIYTFGGALTAGASVSWYLDTFFADHEHGDAYAELEPLASALPPGADRLLFLPYLMGERSPVWDARASAAFIGLNFTHRREHMYRAVLEGVAYALRHNMQAGEAMQVELDPRLIVVGGVTQSDLWMQIIADVTGRPVYTYRENVEAALGAGLLAARHQGLLSLDGDALHGTLIERATPDAEAQRTYDALFQCYCDLYPALQPLMHRLDAIDSPLLPGKDNH</sequence>
<dbReference type="OrthoDB" id="9805576at2"/>
<proteinExistence type="inferred from homology"/>
<evidence type="ECO:0008006" key="9">
    <source>
        <dbReference type="Google" id="ProtNLM"/>
    </source>
</evidence>
<dbReference type="EMBL" id="AVBC01000019">
    <property type="protein sequence ID" value="ERL52169.1"/>
    <property type="molecule type" value="Genomic_DNA"/>
</dbReference>
<dbReference type="Pfam" id="PF00370">
    <property type="entry name" value="FGGY_N"/>
    <property type="match status" value="1"/>
</dbReference>
<dbReference type="Pfam" id="PF02782">
    <property type="entry name" value="FGGY_C"/>
    <property type="match status" value="1"/>
</dbReference>
<dbReference type="GO" id="GO:0016301">
    <property type="term" value="F:kinase activity"/>
    <property type="evidence" value="ECO:0007669"/>
    <property type="project" value="UniProtKB-KW"/>
</dbReference>
<dbReference type="PROSITE" id="PS00445">
    <property type="entry name" value="FGGY_KINASES_2"/>
    <property type="match status" value="1"/>
</dbReference>
<dbReference type="SUPFAM" id="SSF53067">
    <property type="entry name" value="Actin-like ATPase domain"/>
    <property type="match status" value="2"/>
</dbReference>
<evidence type="ECO:0000313" key="7">
    <source>
        <dbReference type="EMBL" id="ERL52169.1"/>
    </source>
</evidence>
<dbReference type="GO" id="GO:0016773">
    <property type="term" value="F:phosphotransferase activity, alcohol group as acceptor"/>
    <property type="evidence" value="ECO:0007669"/>
    <property type="project" value="InterPro"/>
</dbReference>
<feature type="domain" description="Carbohydrate kinase FGGY C-terminal" evidence="6">
    <location>
        <begin position="262"/>
        <end position="450"/>
    </location>
</feature>
<keyword evidence="8" id="KW-1185">Reference proteome</keyword>
<dbReference type="PATRIC" id="fig|1178482.3.peg.1042"/>
<evidence type="ECO:0000259" key="6">
    <source>
        <dbReference type="Pfam" id="PF02782"/>
    </source>
</evidence>
<dbReference type="PIRSF" id="PIRSF000538">
    <property type="entry name" value="GlpK"/>
    <property type="match status" value="1"/>
</dbReference>
<keyword evidence="3 4" id="KW-0418">Kinase</keyword>
<dbReference type="InterPro" id="IPR050406">
    <property type="entry name" value="FGGY_Carb_Kinase"/>
</dbReference>
<dbReference type="InterPro" id="IPR018485">
    <property type="entry name" value="FGGY_C"/>
</dbReference>
<dbReference type="RefSeq" id="WP_021818001.1">
    <property type="nucleotide sequence ID" value="NZ_AVBC01000019.1"/>
</dbReference>
<evidence type="ECO:0000256" key="4">
    <source>
        <dbReference type="RuleBase" id="RU003733"/>
    </source>
</evidence>
<keyword evidence="2 4" id="KW-0808">Transferase</keyword>
<organism evidence="7 8">
    <name type="scientific">Halomonas huangheensis</name>
    <dbReference type="NCBI Taxonomy" id="1178482"/>
    <lineage>
        <taxon>Bacteria</taxon>
        <taxon>Pseudomonadati</taxon>
        <taxon>Pseudomonadota</taxon>
        <taxon>Gammaproteobacteria</taxon>
        <taxon>Oceanospirillales</taxon>
        <taxon>Halomonadaceae</taxon>
        <taxon>Halomonas</taxon>
    </lineage>
</organism>
<evidence type="ECO:0000256" key="2">
    <source>
        <dbReference type="ARBA" id="ARBA00022679"/>
    </source>
</evidence>
<evidence type="ECO:0000256" key="1">
    <source>
        <dbReference type="ARBA" id="ARBA00009156"/>
    </source>
</evidence>
<dbReference type="KEGG" id="hhu:AR456_17610"/>
<dbReference type="eggNOG" id="COG1070">
    <property type="taxonomic scope" value="Bacteria"/>
</dbReference>
<dbReference type="PANTHER" id="PTHR43095">
    <property type="entry name" value="SUGAR KINASE"/>
    <property type="match status" value="1"/>
</dbReference>
<dbReference type="GO" id="GO:0005975">
    <property type="term" value="P:carbohydrate metabolic process"/>
    <property type="evidence" value="ECO:0007669"/>
    <property type="project" value="InterPro"/>
</dbReference>
<dbReference type="PANTHER" id="PTHR43095:SF5">
    <property type="entry name" value="XYLULOSE KINASE"/>
    <property type="match status" value="1"/>
</dbReference>
<dbReference type="STRING" id="1178482.AR456_17610"/>
<evidence type="ECO:0000313" key="8">
    <source>
        <dbReference type="Proteomes" id="UP000019113"/>
    </source>
</evidence>
<gene>
    <name evidence="7" type="ORF">BJB45_09390</name>
</gene>
<comment type="similarity">
    <text evidence="1 4">Belongs to the FGGY kinase family.</text>
</comment>
<dbReference type="InterPro" id="IPR043129">
    <property type="entry name" value="ATPase_NBD"/>
</dbReference>
<dbReference type="Proteomes" id="UP000019113">
    <property type="component" value="Unassembled WGS sequence"/>
</dbReference>
<name>W1N9I6_9GAMM</name>
<dbReference type="InterPro" id="IPR018484">
    <property type="entry name" value="FGGY_N"/>
</dbReference>
<evidence type="ECO:0000259" key="5">
    <source>
        <dbReference type="Pfam" id="PF00370"/>
    </source>
</evidence>
<comment type="caution">
    <text evidence="7">The sequence shown here is derived from an EMBL/GenBank/DDBJ whole genome shotgun (WGS) entry which is preliminary data.</text>
</comment>